<dbReference type="EnsemblMetazoa" id="XM_029487230.1">
    <property type="protein sequence ID" value="XP_029343090.1"/>
    <property type="gene ID" value="LOC100302462"/>
</dbReference>
<dbReference type="PANTHER" id="PTHR46181:SF3">
    <property type="entry name" value="MITOCHONDRIAL GLYCINE TRANSPORTER"/>
    <property type="match status" value="1"/>
</dbReference>
<comment type="subcellular location">
    <subcellularLocation>
        <location evidence="1">Membrane</location>
        <topology evidence="1">Multi-pass membrane protein</topology>
    </subcellularLocation>
</comment>
<sequence>MVKSGIAGFSARCITVSVLMPFTVLKTRVESGQYSYTTLIRGLSDIYRLEGWKVLGRGWTPTILRDAPFSALYFMIFIKLKNITLQEELDNKQPFYIFGCGLFAGGLASCITQPFDVIKTSQQVSKEKLFLIDAIILIQQKYGIAGYFKGLSLRVLRRSLMAAMTWTVYEKLT</sequence>
<dbReference type="GO" id="GO:0005739">
    <property type="term" value="C:mitochondrion"/>
    <property type="evidence" value="ECO:0007669"/>
    <property type="project" value="TreeGrafter"/>
</dbReference>
<evidence type="ECO:0000313" key="8">
    <source>
        <dbReference type="Proteomes" id="UP000007819"/>
    </source>
</evidence>
<keyword evidence="4 5" id="KW-0472">Membrane</keyword>
<protein>
    <recommendedName>
        <fullName evidence="9">ACYPI53448 protein</fullName>
    </recommendedName>
</protein>
<keyword evidence="3 5" id="KW-0812">Transmembrane</keyword>
<dbReference type="InterPro" id="IPR018108">
    <property type="entry name" value="MCP_transmembrane"/>
</dbReference>
<accession>A0A8R2JPA8</accession>
<feature type="repeat" description="Solcar" evidence="5">
    <location>
        <begin position="92"/>
        <end position="173"/>
    </location>
</feature>
<dbReference type="AlphaFoldDB" id="A0A8R2JPA8"/>
<dbReference type="GO" id="GO:1904983">
    <property type="term" value="P:glycine import into mitochondrion"/>
    <property type="evidence" value="ECO:0007669"/>
    <property type="project" value="TreeGrafter"/>
</dbReference>
<reference evidence="7" key="2">
    <citation type="submission" date="2022-06" db="UniProtKB">
        <authorList>
            <consortium name="EnsemblMetazoa"/>
        </authorList>
    </citation>
    <scope>IDENTIFICATION</scope>
</reference>
<evidence type="ECO:0000256" key="3">
    <source>
        <dbReference type="ARBA" id="ARBA00022692"/>
    </source>
</evidence>
<name>A0A8R2JPA8_ACYPI</name>
<reference evidence="8" key="1">
    <citation type="submission" date="2010-06" db="EMBL/GenBank/DDBJ databases">
        <authorList>
            <person name="Jiang H."/>
            <person name="Abraham K."/>
            <person name="Ali S."/>
            <person name="Alsbrooks S.L."/>
            <person name="Anim B.N."/>
            <person name="Anosike U.S."/>
            <person name="Attaway T."/>
            <person name="Bandaranaike D.P."/>
            <person name="Battles P.K."/>
            <person name="Bell S.N."/>
            <person name="Bell A.V."/>
            <person name="Beltran B."/>
            <person name="Bickham C."/>
            <person name="Bustamante Y."/>
            <person name="Caleb T."/>
            <person name="Canada A."/>
            <person name="Cardenas V."/>
            <person name="Carter K."/>
            <person name="Chacko J."/>
            <person name="Chandrabose M.N."/>
            <person name="Chavez D."/>
            <person name="Chavez A."/>
            <person name="Chen L."/>
            <person name="Chu H.-S."/>
            <person name="Claassen K.J."/>
            <person name="Cockrell R."/>
            <person name="Collins M."/>
            <person name="Cooper J.A."/>
            <person name="Cree A."/>
            <person name="Curry S.M."/>
            <person name="Da Y."/>
            <person name="Dao M.D."/>
            <person name="Das B."/>
            <person name="Davila M.-L."/>
            <person name="Davy-Carroll L."/>
            <person name="Denson S."/>
            <person name="Dinh H."/>
            <person name="Ebong V.E."/>
            <person name="Edwards J.R."/>
            <person name="Egan A."/>
            <person name="El-Daye J."/>
            <person name="Escobedo L."/>
            <person name="Fernandez S."/>
            <person name="Fernando P.R."/>
            <person name="Flagg N."/>
            <person name="Forbes L.D."/>
            <person name="Fowler R.G."/>
            <person name="Fu Q."/>
            <person name="Gabisi R.A."/>
            <person name="Ganer J."/>
            <person name="Garbino Pronczuk A."/>
            <person name="Garcia R.M."/>
            <person name="Garner T."/>
            <person name="Garrett T.E."/>
            <person name="Gonzalez D.A."/>
            <person name="Hamid H."/>
            <person name="Hawkins E.S."/>
            <person name="Hirani K."/>
            <person name="Hogues M.E."/>
            <person name="Hollins B."/>
            <person name="Hsiao C.-H."/>
            <person name="Jabil R."/>
            <person name="James M.L."/>
            <person name="Jhangiani S.N."/>
            <person name="Johnson B."/>
            <person name="Johnson Q."/>
            <person name="Joshi V."/>
            <person name="Kalu J.B."/>
            <person name="Kam C."/>
            <person name="Kashfia A."/>
            <person name="Keebler J."/>
            <person name="Kisamo H."/>
            <person name="Kovar C.L."/>
            <person name="Lago L.A."/>
            <person name="Lai C.-Y."/>
            <person name="Laidlaw J."/>
            <person name="Lara F."/>
            <person name="Le T.-K."/>
            <person name="Lee S.L."/>
            <person name="Legall F.H."/>
            <person name="Lemon S.J."/>
            <person name="Lewis L.R."/>
            <person name="Li B."/>
            <person name="Liu Y."/>
            <person name="Liu Y.-S."/>
            <person name="Lopez J."/>
            <person name="Lozado R.J."/>
            <person name="Lu J."/>
            <person name="Madu R.C."/>
            <person name="Maheshwari M."/>
            <person name="Maheshwari R."/>
            <person name="Malloy K."/>
            <person name="Martinez E."/>
            <person name="Mathew T."/>
            <person name="Mercado I.C."/>
            <person name="Mercado C."/>
            <person name="Meyer B."/>
            <person name="Montgomery K."/>
            <person name="Morgan M.B."/>
            <person name="Munidasa M."/>
            <person name="Nazareth L.V."/>
            <person name="Nelson J."/>
            <person name="Ng B.M."/>
            <person name="Nguyen N.B."/>
            <person name="Nguyen P.Q."/>
            <person name="Nguyen T."/>
            <person name="Obregon M."/>
            <person name="Okwuonu G.O."/>
            <person name="Onwere C.G."/>
            <person name="Orozco G."/>
            <person name="Parra A."/>
            <person name="Patel S."/>
            <person name="Patil S."/>
            <person name="Perez A."/>
            <person name="Perez Y."/>
            <person name="Pham C."/>
            <person name="Primus E.L."/>
            <person name="Pu L.-L."/>
            <person name="Puazo M."/>
            <person name="Qin X."/>
            <person name="Quiroz J.B."/>
            <person name="Reese J."/>
            <person name="Richards S."/>
            <person name="Rives C.M."/>
            <person name="Robberts R."/>
            <person name="Ruiz S.J."/>
            <person name="Ruiz M.J."/>
            <person name="Santibanez J."/>
            <person name="Schneider B.W."/>
            <person name="Sisson I."/>
            <person name="Smith M."/>
            <person name="Sodergren E."/>
            <person name="Song X.-Z."/>
            <person name="Song B.B."/>
            <person name="Summersgill H."/>
            <person name="Thelus R."/>
            <person name="Thornton R.D."/>
            <person name="Trejos Z.Y."/>
            <person name="Usmani K."/>
            <person name="Vattathil S."/>
            <person name="Villasana D."/>
            <person name="Walker D.L."/>
            <person name="Wang S."/>
            <person name="Wang K."/>
            <person name="White C.S."/>
            <person name="Williams A.C."/>
            <person name="Williamson J."/>
            <person name="Wilson K."/>
            <person name="Woghiren I.O."/>
            <person name="Woodworth J.R."/>
            <person name="Worley K.C."/>
            <person name="Wright R.A."/>
            <person name="Wu W."/>
            <person name="Young L."/>
            <person name="Zhang L."/>
            <person name="Zhang J."/>
            <person name="Zhu Y."/>
            <person name="Muzny D.M."/>
            <person name="Weinstock G."/>
            <person name="Gibbs R.A."/>
        </authorList>
    </citation>
    <scope>NUCLEOTIDE SEQUENCE [LARGE SCALE GENOMIC DNA]</scope>
    <source>
        <strain evidence="8">LSR1</strain>
    </source>
</reference>
<dbReference type="GO" id="GO:0015187">
    <property type="term" value="F:glycine transmembrane transporter activity"/>
    <property type="evidence" value="ECO:0007669"/>
    <property type="project" value="TreeGrafter"/>
</dbReference>
<keyword evidence="6" id="KW-0813">Transport</keyword>
<dbReference type="KEGG" id="api:100302462"/>
<proteinExistence type="inferred from homology"/>
<evidence type="ECO:0008006" key="9">
    <source>
        <dbReference type="Google" id="ProtNLM"/>
    </source>
</evidence>
<evidence type="ECO:0000256" key="6">
    <source>
        <dbReference type="RuleBase" id="RU000488"/>
    </source>
</evidence>
<evidence type="ECO:0000256" key="2">
    <source>
        <dbReference type="ARBA" id="ARBA00006375"/>
    </source>
</evidence>
<feature type="repeat" description="Solcar" evidence="5">
    <location>
        <begin position="1"/>
        <end position="83"/>
    </location>
</feature>
<evidence type="ECO:0000256" key="5">
    <source>
        <dbReference type="PROSITE-ProRule" id="PRU00282"/>
    </source>
</evidence>
<dbReference type="GO" id="GO:0016020">
    <property type="term" value="C:membrane"/>
    <property type="evidence" value="ECO:0007669"/>
    <property type="project" value="UniProtKB-SubCell"/>
</dbReference>
<evidence type="ECO:0000256" key="1">
    <source>
        <dbReference type="ARBA" id="ARBA00004141"/>
    </source>
</evidence>
<dbReference type="PROSITE" id="PS50920">
    <property type="entry name" value="SOLCAR"/>
    <property type="match status" value="2"/>
</dbReference>
<dbReference type="InterPro" id="IPR023395">
    <property type="entry name" value="MCP_dom_sf"/>
</dbReference>
<dbReference type="Gene3D" id="1.50.40.10">
    <property type="entry name" value="Mitochondrial carrier domain"/>
    <property type="match status" value="1"/>
</dbReference>
<dbReference type="OrthoDB" id="1924968at2759"/>
<keyword evidence="8" id="KW-1185">Reference proteome</keyword>
<dbReference type="PANTHER" id="PTHR46181">
    <property type="entry name" value="MITOCHONDRIAL GLYCINE TRANSPORTER"/>
    <property type="match status" value="1"/>
</dbReference>
<dbReference type="RefSeq" id="XP_029343090.1">
    <property type="nucleotide sequence ID" value="XM_029487230.1"/>
</dbReference>
<dbReference type="SUPFAM" id="SSF103506">
    <property type="entry name" value="Mitochondrial carrier"/>
    <property type="match status" value="1"/>
</dbReference>
<evidence type="ECO:0000313" key="7">
    <source>
        <dbReference type="EnsemblMetazoa" id="XP_029343090.1"/>
    </source>
</evidence>
<comment type="similarity">
    <text evidence="2 6">Belongs to the mitochondrial carrier (TC 2.A.29) family.</text>
</comment>
<dbReference type="GeneID" id="100302462"/>
<dbReference type="Proteomes" id="UP000007819">
    <property type="component" value="Chromosome A1"/>
</dbReference>
<dbReference type="Pfam" id="PF00153">
    <property type="entry name" value="Mito_carr"/>
    <property type="match status" value="2"/>
</dbReference>
<evidence type="ECO:0000256" key="4">
    <source>
        <dbReference type="ARBA" id="ARBA00023136"/>
    </source>
</evidence>
<organism evidence="7 8">
    <name type="scientific">Acyrthosiphon pisum</name>
    <name type="common">Pea aphid</name>
    <dbReference type="NCBI Taxonomy" id="7029"/>
    <lineage>
        <taxon>Eukaryota</taxon>
        <taxon>Metazoa</taxon>
        <taxon>Ecdysozoa</taxon>
        <taxon>Arthropoda</taxon>
        <taxon>Hexapoda</taxon>
        <taxon>Insecta</taxon>
        <taxon>Pterygota</taxon>
        <taxon>Neoptera</taxon>
        <taxon>Paraneoptera</taxon>
        <taxon>Hemiptera</taxon>
        <taxon>Sternorrhyncha</taxon>
        <taxon>Aphidomorpha</taxon>
        <taxon>Aphidoidea</taxon>
        <taxon>Aphididae</taxon>
        <taxon>Macrosiphini</taxon>
        <taxon>Acyrthosiphon</taxon>
    </lineage>
</organism>